<dbReference type="InterPro" id="IPR006171">
    <property type="entry name" value="TOPRIM_dom"/>
</dbReference>
<dbReference type="Gene3D" id="3.40.1360.10">
    <property type="match status" value="1"/>
</dbReference>
<dbReference type="RefSeq" id="WP_205102550.1">
    <property type="nucleotide sequence ID" value="NZ_JACJJC010000008.1"/>
</dbReference>
<evidence type="ECO:0000256" key="5">
    <source>
        <dbReference type="ARBA" id="ARBA00023172"/>
    </source>
</evidence>
<accession>A0ABS2DRZ4</accession>
<evidence type="ECO:0000313" key="10">
    <source>
        <dbReference type="Proteomes" id="UP000715095"/>
    </source>
</evidence>
<protein>
    <recommendedName>
        <fullName evidence="7">Recombination protein RecR</fullName>
    </recommendedName>
</protein>
<feature type="domain" description="Toprim" evidence="8">
    <location>
        <begin position="82"/>
        <end position="183"/>
    </location>
</feature>
<dbReference type="InterPro" id="IPR000093">
    <property type="entry name" value="DNA_Rcmb_RecR"/>
</dbReference>
<keyword evidence="3 7" id="KW-0863">Zinc-finger</keyword>
<evidence type="ECO:0000256" key="3">
    <source>
        <dbReference type="ARBA" id="ARBA00022771"/>
    </source>
</evidence>
<evidence type="ECO:0000256" key="7">
    <source>
        <dbReference type="HAMAP-Rule" id="MF_00017"/>
    </source>
</evidence>
<dbReference type="HAMAP" id="MF_00017">
    <property type="entry name" value="RecR"/>
    <property type="match status" value="1"/>
</dbReference>
<dbReference type="NCBIfam" id="TIGR00615">
    <property type="entry name" value="recR"/>
    <property type="match status" value="1"/>
</dbReference>
<dbReference type="Proteomes" id="UP000715095">
    <property type="component" value="Unassembled WGS sequence"/>
</dbReference>
<comment type="similarity">
    <text evidence="7">Belongs to the RecR family.</text>
</comment>
<dbReference type="PROSITE" id="PS01300">
    <property type="entry name" value="RECR"/>
    <property type="match status" value="1"/>
</dbReference>
<evidence type="ECO:0000256" key="4">
    <source>
        <dbReference type="ARBA" id="ARBA00022833"/>
    </source>
</evidence>
<evidence type="ECO:0000259" key="8">
    <source>
        <dbReference type="PROSITE" id="PS50880"/>
    </source>
</evidence>
<dbReference type="InterPro" id="IPR015967">
    <property type="entry name" value="Rcmb_RecR_Znf"/>
</dbReference>
<dbReference type="SUPFAM" id="SSF111304">
    <property type="entry name" value="Recombination protein RecR"/>
    <property type="match status" value="1"/>
</dbReference>
<name>A0ABS2DRZ4_9BURK</name>
<keyword evidence="5 7" id="KW-0233">DNA recombination</keyword>
<dbReference type="PROSITE" id="PS50880">
    <property type="entry name" value="TOPRIM"/>
    <property type="match status" value="1"/>
</dbReference>
<evidence type="ECO:0000256" key="6">
    <source>
        <dbReference type="ARBA" id="ARBA00023204"/>
    </source>
</evidence>
<organism evidence="9 10">
    <name type="scientific">Sutterella massiliensis</name>
    <dbReference type="NCBI Taxonomy" id="1816689"/>
    <lineage>
        <taxon>Bacteria</taxon>
        <taxon>Pseudomonadati</taxon>
        <taxon>Pseudomonadota</taxon>
        <taxon>Betaproteobacteria</taxon>
        <taxon>Burkholderiales</taxon>
        <taxon>Sutterellaceae</taxon>
        <taxon>Sutterella</taxon>
    </lineage>
</organism>
<keyword evidence="10" id="KW-1185">Reference proteome</keyword>
<dbReference type="Pfam" id="PF02132">
    <property type="entry name" value="RecR_ZnF"/>
    <property type="match status" value="1"/>
</dbReference>
<keyword evidence="4 7" id="KW-0862">Zinc</keyword>
<comment type="caution">
    <text evidence="9">The sequence shown here is derived from an EMBL/GenBank/DDBJ whole genome shotgun (WGS) entry which is preliminary data.</text>
</comment>
<dbReference type="Pfam" id="PF13662">
    <property type="entry name" value="Toprim_4"/>
    <property type="match status" value="1"/>
</dbReference>
<dbReference type="PANTHER" id="PTHR30446:SF0">
    <property type="entry name" value="RECOMBINATION PROTEIN RECR"/>
    <property type="match status" value="1"/>
</dbReference>
<keyword evidence="6 7" id="KW-0234">DNA repair</keyword>
<evidence type="ECO:0000256" key="1">
    <source>
        <dbReference type="ARBA" id="ARBA00022723"/>
    </source>
</evidence>
<keyword evidence="2 7" id="KW-0227">DNA damage</keyword>
<proteinExistence type="inferred from homology"/>
<keyword evidence="1 7" id="KW-0479">Metal-binding</keyword>
<comment type="function">
    <text evidence="7">May play a role in DNA repair. It seems to be involved in an RecBC-independent recombinational process of DNA repair. It may act with RecF and RecO.</text>
</comment>
<sequence length="206" mass="22468">MASLRLSPSLDALVDALAQLPGFGPRSAQRAAFHLLQDPKRLERLERALAGVRENVRRCKKCRVFCESELCPICSDETRDKSLLCVVESVADELALDASLAWPGLYFVLSGRLNPIDGIGPEEIGLTALVDRIEADVAAGILREVVVATSYTPEGDATAYYLIAAVKKRYPHLRITRLARGLPSGLEIEYTDLSTIAGAVYARRDA</sequence>
<reference evidence="9 10" key="1">
    <citation type="journal article" date="2021" name="Sci. Rep.">
        <title>The distribution of antibiotic resistance genes in chicken gut microbiota commensals.</title>
        <authorList>
            <person name="Juricova H."/>
            <person name="Matiasovicova J."/>
            <person name="Kubasova T."/>
            <person name="Cejkova D."/>
            <person name="Rychlik I."/>
        </authorList>
    </citation>
    <scope>NUCLEOTIDE SEQUENCE [LARGE SCALE GENOMIC DNA]</scope>
    <source>
        <strain evidence="9 10">An829</strain>
    </source>
</reference>
<dbReference type="CDD" id="cd01025">
    <property type="entry name" value="TOPRIM_recR"/>
    <property type="match status" value="1"/>
</dbReference>
<gene>
    <name evidence="7 9" type="primary">recR</name>
    <name evidence="9" type="ORF">H6A60_06185</name>
</gene>
<dbReference type="EMBL" id="JACJJC010000008">
    <property type="protein sequence ID" value="MBM6704074.1"/>
    <property type="molecule type" value="Genomic_DNA"/>
</dbReference>
<evidence type="ECO:0000313" key="9">
    <source>
        <dbReference type="EMBL" id="MBM6704074.1"/>
    </source>
</evidence>
<dbReference type="Gene3D" id="1.10.8.420">
    <property type="entry name" value="RecR Domain 1"/>
    <property type="match status" value="1"/>
</dbReference>
<dbReference type="PANTHER" id="PTHR30446">
    <property type="entry name" value="RECOMBINATION PROTEIN RECR"/>
    <property type="match status" value="1"/>
</dbReference>
<feature type="zinc finger region" description="C4-type" evidence="7">
    <location>
        <begin position="59"/>
        <end position="74"/>
    </location>
</feature>
<dbReference type="InterPro" id="IPR034137">
    <property type="entry name" value="TOPRIM_RecR"/>
</dbReference>
<dbReference type="Pfam" id="PF21176">
    <property type="entry name" value="RecR_HhH"/>
    <property type="match status" value="1"/>
</dbReference>
<dbReference type="InterPro" id="IPR023627">
    <property type="entry name" value="Rcmb_RecR"/>
</dbReference>
<evidence type="ECO:0000256" key="2">
    <source>
        <dbReference type="ARBA" id="ARBA00022763"/>
    </source>
</evidence>